<evidence type="ECO:0000313" key="10">
    <source>
        <dbReference type="Proteomes" id="UP000054359"/>
    </source>
</evidence>
<feature type="region of interest" description="Disordered" evidence="6">
    <location>
        <begin position="544"/>
        <end position="563"/>
    </location>
</feature>
<dbReference type="SUPFAM" id="SSF46689">
    <property type="entry name" value="Homeodomain-like"/>
    <property type="match status" value="1"/>
</dbReference>
<dbReference type="GO" id="GO:0005634">
    <property type="term" value="C:nucleus"/>
    <property type="evidence" value="ECO:0007669"/>
    <property type="project" value="UniProtKB-SubCell"/>
</dbReference>
<dbReference type="InterPro" id="IPR009057">
    <property type="entry name" value="Homeodomain-like_sf"/>
</dbReference>
<dbReference type="GO" id="GO:0001006">
    <property type="term" value="F:RNA polymerase III type 3 promoter sequence-specific DNA binding"/>
    <property type="evidence" value="ECO:0007669"/>
    <property type="project" value="TreeGrafter"/>
</dbReference>
<dbReference type="EMBL" id="KK117238">
    <property type="protein sequence ID" value="KFM69913.1"/>
    <property type="molecule type" value="Genomic_DNA"/>
</dbReference>
<gene>
    <name evidence="9" type="ORF">X975_14056</name>
</gene>
<feature type="region of interest" description="Disordered" evidence="6">
    <location>
        <begin position="572"/>
        <end position="620"/>
    </location>
</feature>
<dbReference type="InterPro" id="IPR017930">
    <property type="entry name" value="Myb_dom"/>
</dbReference>
<dbReference type="InterPro" id="IPR051575">
    <property type="entry name" value="Myb-like_DNA-bd"/>
</dbReference>
<proteinExistence type="predicted"/>
<evidence type="ECO:0000256" key="4">
    <source>
        <dbReference type="ARBA" id="ARBA00023163"/>
    </source>
</evidence>
<comment type="subcellular location">
    <subcellularLocation>
        <location evidence="1">Nucleus</location>
    </subcellularLocation>
</comment>
<evidence type="ECO:0000256" key="6">
    <source>
        <dbReference type="SAM" id="MobiDB-lite"/>
    </source>
</evidence>
<dbReference type="PANTHER" id="PTHR46621:SF1">
    <property type="entry name" value="SNRNA-ACTIVATING PROTEIN COMPLEX SUBUNIT 4"/>
    <property type="match status" value="1"/>
</dbReference>
<dbReference type="GO" id="GO:0000978">
    <property type="term" value="F:RNA polymerase II cis-regulatory region sequence-specific DNA binding"/>
    <property type="evidence" value="ECO:0007669"/>
    <property type="project" value="TreeGrafter"/>
</dbReference>
<keyword evidence="10" id="KW-1185">Reference proteome</keyword>
<feature type="domain" description="Myb-like" evidence="7">
    <location>
        <begin position="69"/>
        <end position="115"/>
    </location>
</feature>
<dbReference type="SMART" id="SM00717">
    <property type="entry name" value="SANT"/>
    <property type="match status" value="2"/>
</dbReference>
<feature type="region of interest" description="Disordered" evidence="6">
    <location>
        <begin position="635"/>
        <end position="674"/>
    </location>
</feature>
<dbReference type="AlphaFoldDB" id="A0A087TXS4"/>
<keyword evidence="5" id="KW-0539">Nucleus</keyword>
<evidence type="ECO:0000256" key="5">
    <source>
        <dbReference type="ARBA" id="ARBA00023242"/>
    </source>
</evidence>
<evidence type="ECO:0000259" key="8">
    <source>
        <dbReference type="PROSITE" id="PS51294"/>
    </source>
</evidence>
<feature type="non-terminal residue" evidence="9">
    <location>
        <position position="689"/>
    </location>
</feature>
<name>A0A087TXS4_STEMI</name>
<evidence type="ECO:0000313" key="9">
    <source>
        <dbReference type="EMBL" id="KFM69913.1"/>
    </source>
</evidence>
<dbReference type="GO" id="GO:0019185">
    <property type="term" value="C:snRNA-activating protein complex"/>
    <property type="evidence" value="ECO:0007669"/>
    <property type="project" value="TreeGrafter"/>
</dbReference>
<dbReference type="OrthoDB" id="6512202at2759"/>
<feature type="domain" description="Myb-like" evidence="7">
    <location>
        <begin position="18"/>
        <end position="68"/>
    </location>
</feature>
<dbReference type="PANTHER" id="PTHR46621">
    <property type="entry name" value="SNRNA-ACTIVATING PROTEIN COMPLEX SUBUNIT 4"/>
    <property type="match status" value="1"/>
</dbReference>
<feature type="compositionally biased region" description="Basic residues" evidence="6">
    <location>
        <begin position="583"/>
        <end position="593"/>
    </location>
</feature>
<dbReference type="CDD" id="cd00167">
    <property type="entry name" value="SANT"/>
    <property type="match status" value="1"/>
</dbReference>
<dbReference type="GO" id="GO:0042796">
    <property type="term" value="P:snRNA transcription by RNA polymerase III"/>
    <property type="evidence" value="ECO:0007669"/>
    <property type="project" value="TreeGrafter"/>
</dbReference>
<evidence type="ECO:0000256" key="1">
    <source>
        <dbReference type="ARBA" id="ARBA00004123"/>
    </source>
</evidence>
<dbReference type="PROSITE" id="PS51294">
    <property type="entry name" value="HTH_MYB"/>
    <property type="match status" value="1"/>
</dbReference>
<keyword evidence="4" id="KW-0804">Transcription</keyword>
<dbReference type="Proteomes" id="UP000054359">
    <property type="component" value="Unassembled WGS sequence"/>
</dbReference>
<evidence type="ECO:0000256" key="3">
    <source>
        <dbReference type="ARBA" id="ARBA00023125"/>
    </source>
</evidence>
<feature type="domain" description="HTH myb-type" evidence="8">
    <location>
        <begin position="69"/>
        <end position="126"/>
    </location>
</feature>
<dbReference type="InterPro" id="IPR001005">
    <property type="entry name" value="SANT/Myb"/>
</dbReference>
<evidence type="ECO:0000259" key="7">
    <source>
        <dbReference type="PROSITE" id="PS50090"/>
    </source>
</evidence>
<organism evidence="9 10">
    <name type="scientific">Stegodyphus mimosarum</name>
    <name type="common">African social velvet spider</name>
    <dbReference type="NCBI Taxonomy" id="407821"/>
    <lineage>
        <taxon>Eukaryota</taxon>
        <taxon>Metazoa</taxon>
        <taxon>Ecdysozoa</taxon>
        <taxon>Arthropoda</taxon>
        <taxon>Chelicerata</taxon>
        <taxon>Arachnida</taxon>
        <taxon>Araneae</taxon>
        <taxon>Araneomorphae</taxon>
        <taxon>Entelegynae</taxon>
        <taxon>Eresoidea</taxon>
        <taxon>Eresidae</taxon>
        <taxon>Stegodyphus</taxon>
    </lineage>
</organism>
<sequence>MDGRKRHQIINRYERSISREVNRSPWTMQEDAMLIVCIKKFGYHWSKMREFFPQRSLHSMRERYFNNLDPELKIGDWSKEEDQKLIRLVKEIGYGKWSKIANEMPGRTDNMCLMRTSLLKHYSKGLQLLSSEDENDDDPEKIVKILRPVAPTKNCVFKNNKLKTIQNNAMNTLLNAMKKLLPELSNAFNLEKFDFPSLSLHLLRGIYKELFSNGHRKESICWESETQRRRRKVKKECPESDDEAPKSRFKNLEDNGEHGSDSEEIDNLIKQCQKEEEESKLDPAKHRWLRKLLEEKFREAASLSLSFSRKKNLAMNGREAAECSLYRTYLYKNYRCLRPSKADLDIENVTFNGIDYSVTLADVVYHFIQPPISEIETMSLAPNVMTLNAMEVLEATKPRLENMSKFVDHSLPYIQYLTGDDDNCSKCLFCRSIEKKESRELQQERFKSVLKSMKENYIVVDGDLEKAVACETASEDATSKCICDELAQSKEAVTLFSKRFFSLFLWPTLLSGAEMSQQQENLICAGERSKYFCGTTSRYSMRGRCHPGVGKKHKKKRKHRKRKLLKDTDDDDIYLSEGESGPARKRRKYKRKIKFEPTENIGTQVPCPGKGENLEQSSDVDAVKEEVCESDIEIPVTQSTSNPRVSQSISTSRVSQSAFSTEIPQTPLRRSQRLSALNRKSYKFLTKDD</sequence>
<dbReference type="STRING" id="407821.A0A087TXS4"/>
<dbReference type="Pfam" id="PF00249">
    <property type="entry name" value="Myb_DNA-binding"/>
    <property type="match status" value="2"/>
</dbReference>
<keyword evidence="2" id="KW-0805">Transcription regulation</keyword>
<dbReference type="GO" id="GO:0042795">
    <property type="term" value="P:snRNA transcription by RNA polymerase II"/>
    <property type="evidence" value="ECO:0007669"/>
    <property type="project" value="TreeGrafter"/>
</dbReference>
<accession>A0A087TXS4</accession>
<reference evidence="9 10" key="1">
    <citation type="submission" date="2013-11" db="EMBL/GenBank/DDBJ databases">
        <title>Genome sequencing of Stegodyphus mimosarum.</title>
        <authorList>
            <person name="Bechsgaard J."/>
        </authorList>
    </citation>
    <scope>NUCLEOTIDE SEQUENCE [LARGE SCALE GENOMIC DNA]</scope>
</reference>
<keyword evidence="3" id="KW-0238">DNA-binding</keyword>
<feature type="region of interest" description="Disordered" evidence="6">
    <location>
        <begin position="232"/>
        <end position="265"/>
    </location>
</feature>
<feature type="compositionally biased region" description="Basic and acidic residues" evidence="6">
    <location>
        <begin position="235"/>
        <end position="261"/>
    </location>
</feature>
<dbReference type="Gene3D" id="1.10.10.60">
    <property type="entry name" value="Homeodomain-like"/>
    <property type="match status" value="2"/>
</dbReference>
<evidence type="ECO:0000256" key="2">
    <source>
        <dbReference type="ARBA" id="ARBA00023015"/>
    </source>
</evidence>
<feature type="compositionally biased region" description="Low complexity" evidence="6">
    <location>
        <begin position="644"/>
        <end position="657"/>
    </location>
</feature>
<dbReference type="PROSITE" id="PS50090">
    <property type="entry name" value="MYB_LIKE"/>
    <property type="match status" value="2"/>
</dbReference>
<protein>
    <submittedName>
        <fullName evidence="9">snRNA-activating protein complex subunit 4</fullName>
    </submittedName>
</protein>